<evidence type="ECO:0000313" key="1">
    <source>
        <dbReference type="EMBL" id="AYV82260.1"/>
    </source>
</evidence>
<name>A0A3G5A4V3_9VIRU</name>
<reference evidence="1" key="1">
    <citation type="submission" date="2018-10" db="EMBL/GenBank/DDBJ databases">
        <title>Hidden diversity of soil giant viruses.</title>
        <authorList>
            <person name="Schulz F."/>
            <person name="Alteio L."/>
            <person name="Goudeau D."/>
            <person name="Ryan E.M."/>
            <person name="Malmstrom R.R."/>
            <person name="Blanchard J."/>
            <person name="Woyke T."/>
        </authorList>
    </citation>
    <scope>NUCLEOTIDE SEQUENCE</scope>
    <source>
        <strain evidence="1">HOV1</strain>
    </source>
</reference>
<gene>
    <name evidence="1" type="ORF">Homavirus21_7</name>
</gene>
<accession>A0A3G5A4V3</accession>
<protein>
    <submittedName>
        <fullName evidence="1">Uncharacterized protein</fullName>
    </submittedName>
</protein>
<organism evidence="1">
    <name type="scientific">Homavirus sp</name>
    <dbReference type="NCBI Taxonomy" id="2487769"/>
    <lineage>
        <taxon>Viruses</taxon>
        <taxon>Varidnaviria</taxon>
        <taxon>Bamfordvirae</taxon>
        <taxon>Nucleocytoviricota</taxon>
        <taxon>Megaviricetes</taxon>
        <taxon>Imitervirales</taxon>
        <taxon>Mimiviridae</taxon>
        <taxon>Klosneuvirinae</taxon>
    </lineage>
</organism>
<dbReference type="EMBL" id="MK072352">
    <property type="protein sequence ID" value="AYV82260.1"/>
    <property type="molecule type" value="Genomic_DNA"/>
</dbReference>
<sequence>MINDQRSTNTQIFLDSCTTTIASTTKIYIA</sequence>
<proteinExistence type="predicted"/>